<organism evidence="2 3">
    <name type="scientific">Thlaspi arvense</name>
    <name type="common">Field penny-cress</name>
    <dbReference type="NCBI Taxonomy" id="13288"/>
    <lineage>
        <taxon>Eukaryota</taxon>
        <taxon>Viridiplantae</taxon>
        <taxon>Streptophyta</taxon>
        <taxon>Embryophyta</taxon>
        <taxon>Tracheophyta</taxon>
        <taxon>Spermatophyta</taxon>
        <taxon>Magnoliopsida</taxon>
        <taxon>eudicotyledons</taxon>
        <taxon>Gunneridae</taxon>
        <taxon>Pentapetalae</taxon>
        <taxon>rosids</taxon>
        <taxon>malvids</taxon>
        <taxon>Brassicales</taxon>
        <taxon>Brassicaceae</taxon>
        <taxon>Thlaspideae</taxon>
        <taxon>Thlaspi</taxon>
    </lineage>
</organism>
<evidence type="ECO:0000313" key="3">
    <source>
        <dbReference type="Proteomes" id="UP000836841"/>
    </source>
</evidence>
<protein>
    <submittedName>
        <fullName evidence="2">Uncharacterized protein</fullName>
    </submittedName>
</protein>
<proteinExistence type="predicted"/>
<dbReference type="AlphaFoldDB" id="A0AAU9S6G8"/>
<dbReference type="EMBL" id="OU466860">
    <property type="protein sequence ID" value="CAH2060771.1"/>
    <property type="molecule type" value="Genomic_DNA"/>
</dbReference>
<sequence>MSQTRRRPKLPEDDIIKIMACDLVAVSESFKRTLIGRMFYREGRREGSSEGVSKATMSLQAMELCLCEAINKAMGCVVVTDAENARFQVSINVYEPLQFERRVGFPNGDIGKVPANERMIHRKHSEESDARINQEISQQLPWTPKDTLKRKRSQREEHRDIRFQNQPRDFMRDAREIYKSESQNPEFHPNNFSKTNLGTRERDLRTDLNERRQAHSIDVWKRLDQPNAGLFPRNRKKIFTYPKSGYEIQSRRNDTGNCKAVRKSKQTEIKDEETSRHSPPSHPVSEVSKGISDSQMRGPD</sequence>
<gene>
    <name evidence="2" type="ORF">TAV2_LOCUS14332</name>
</gene>
<keyword evidence="3" id="KW-1185">Reference proteome</keyword>
<dbReference type="Proteomes" id="UP000836841">
    <property type="component" value="Chromosome 4"/>
</dbReference>
<feature type="region of interest" description="Disordered" evidence="1">
    <location>
        <begin position="250"/>
        <end position="300"/>
    </location>
</feature>
<name>A0AAU9S6G8_THLAR</name>
<evidence type="ECO:0000313" key="2">
    <source>
        <dbReference type="EMBL" id="CAH2060771.1"/>
    </source>
</evidence>
<accession>A0AAU9S6G8</accession>
<feature type="compositionally biased region" description="Polar residues" evidence="1">
    <location>
        <begin position="291"/>
        <end position="300"/>
    </location>
</feature>
<feature type="compositionally biased region" description="Basic and acidic residues" evidence="1">
    <location>
        <begin position="265"/>
        <end position="276"/>
    </location>
</feature>
<reference evidence="2 3" key="1">
    <citation type="submission" date="2022-03" db="EMBL/GenBank/DDBJ databases">
        <authorList>
            <person name="Nunn A."/>
            <person name="Chopra R."/>
            <person name="Nunn A."/>
            <person name="Contreras Garrido A."/>
        </authorList>
    </citation>
    <scope>NUCLEOTIDE SEQUENCE [LARGE SCALE GENOMIC DNA]</scope>
</reference>
<evidence type="ECO:0000256" key="1">
    <source>
        <dbReference type="SAM" id="MobiDB-lite"/>
    </source>
</evidence>